<feature type="binding site" evidence="3">
    <location>
        <position position="101"/>
    </location>
    <ligand>
        <name>substrate</name>
    </ligand>
</feature>
<protein>
    <submittedName>
        <fullName evidence="5">Sugar lactone lactonase YvrE</fullName>
    </submittedName>
</protein>
<feature type="active site" description="Proton donor/acceptor" evidence="2">
    <location>
        <position position="197"/>
    </location>
</feature>
<proteinExistence type="inferred from homology"/>
<feature type="binding site" evidence="3">
    <location>
        <position position="147"/>
    </location>
    <ligand>
        <name>a divalent metal cation</name>
        <dbReference type="ChEBI" id="CHEBI:60240"/>
    </ligand>
</feature>
<dbReference type="InterPro" id="IPR011042">
    <property type="entry name" value="6-blade_b-propeller_TolB-like"/>
</dbReference>
<dbReference type="GO" id="GO:0019853">
    <property type="term" value="P:L-ascorbic acid biosynthetic process"/>
    <property type="evidence" value="ECO:0007669"/>
    <property type="project" value="TreeGrafter"/>
</dbReference>
<gene>
    <name evidence="5" type="ORF">FHW16_004688</name>
</gene>
<dbReference type="PANTHER" id="PTHR10907">
    <property type="entry name" value="REGUCALCIN"/>
    <property type="match status" value="1"/>
</dbReference>
<organism evidence="5 6">
    <name type="scientific">Phyllobacterium myrsinacearum</name>
    <dbReference type="NCBI Taxonomy" id="28101"/>
    <lineage>
        <taxon>Bacteria</taxon>
        <taxon>Pseudomonadati</taxon>
        <taxon>Pseudomonadota</taxon>
        <taxon>Alphaproteobacteria</taxon>
        <taxon>Hyphomicrobiales</taxon>
        <taxon>Phyllobacteriaceae</taxon>
        <taxon>Phyllobacterium</taxon>
    </lineage>
</organism>
<dbReference type="Proteomes" id="UP000549052">
    <property type="component" value="Unassembled WGS sequence"/>
</dbReference>
<comment type="cofactor">
    <cofactor evidence="3">
        <name>Zn(2+)</name>
        <dbReference type="ChEBI" id="CHEBI:29105"/>
    </cofactor>
    <text evidence="3">Binds 1 divalent metal cation per subunit.</text>
</comment>
<keyword evidence="6" id="KW-1185">Reference proteome</keyword>
<keyword evidence="3" id="KW-0479">Metal-binding</keyword>
<dbReference type="Pfam" id="PF08450">
    <property type="entry name" value="SGL"/>
    <property type="match status" value="1"/>
</dbReference>
<evidence type="ECO:0000259" key="4">
    <source>
        <dbReference type="Pfam" id="PF08450"/>
    </source>
</evidence>
<name>A0A839EKI9_9HYPH</name>
<dbReference type="InterPro" id="IPR013658">
    <property type="entry name" value="SGL"/>
</dbReference>
<comment type="caution">
    <text evidence="5">The sequence shown here is derived from an EMBL/GenBank/DDBJ whole genome shotgun (WGS) entry which is preliminary data.</text>
</comment>
<evidence type="ECO:0000313" key="5">
    <source>
        <dbReference type="EMBL" id="MBA8880953.1"/>
    </source>
</evidence>
<feature type="binding site" evidence="3">
    <location>
        <position position="119"/>
    </location>
    <ligand>
        <name>substrate</name>
    </ligand>
</feature>
<evidence type="ECO:0000313" key="6">
    <source>
        <dbReference type="Proteomes" id="UP000549052"/>
    </source>
</evidence>
<dbReference type="AlphaFoldDB" id="A0A839EKI9"/>
<dbReference type="GO" id="GO:0005509">
    <property type="term" value="F:calcium ion binding"/>
    <property type="evidence" value="ECO:0007669"/>
    <property type="project" value="TreeGrafter"/>
</dbReference>
<evidence type="ECO:0000256" key="3">
    <source>
        <dbReference type="PIRSR" id="PIRSR605511-2"/>
    </source>
</evidence>
<dbReference type="InterPro" id="IPR005511">
    <property type="entry name" value="SMP-30"/>
</dbReference>
<sequence length="290" mass="32072">MLRIEVFSTDQNQLGEGPLWDVEEQRLYWIDSYGPAIYSCDFNGGHLKVWKLDQPIGSLALREGGGAILSLRDGFYAFDFDSGEATVLHKTHPGELRPRLNDGKVDRQGRFIAGSMDFEERDPLGTLFRLDTDLSVHTLDTGIICSNGPCFSPDGSILYFADSHRKTIYAYDYDTATGAVLSRRVFTTFDALRGYPDGATVDAEGYVWSVEVYSGRLIRFDPNGVVDRIVGLPAQSTTSITFGGPDLDVAFVTSMARPFSNTYPREREAGCVFAVHGLGVRGLPEPRFRG</sequence>
<accession>A0A839EKI9</accession>
<feature type="binding site" evidence="3">
    <location>
        <position position="99"/>
    </location>
    <ligand>
        <name>substrate</name>
    </ligand>
</feature>
<dbReference type="PANTHER" id="PTHR10907:SF47">
    <property type="entry name" value="REGUCALCIN"/>
    <property type="match status" value="1"/>
</dbReference>
<feature type="binding site" evidence="3">
    <location>
        <position position="197"/>
    </location>
    <ligand>
        <name>a divalent metal cation</name>
        <dbReference type="ChEBI" id="CHEBI:60240"/>
    </ligand>
</feature>
<feature type="binding site" evidence="3">
    <location>
        <position position="16"/>
    </location>
    <ligand>
        <name>a divalent metal cation</name>
        <dbReference type="ChEBI" id="CHEBI:60240"/>
    </ligand>
</feature>
<dbReference type="RefSeq" id="WP_246711910.1">
    <property type="nucleotide sequence ID" value="NZ_JACGXN010000010.1"/>
</dbReference>
<evidence type="ECO:0000256" key="2">
    <source>
        <dbReference type="PIRSR" id="PIRSR605511-1"/>
    </source>
</evidence>
<dbReference type="SUPFAM" id="SSF63829">
    <property type="entry name" value="Calcium-dependent phosphotriesterase"/>
    <property type="match status" value="1"/>
</dbReference>
<feature type="domain" description="SMP-30/Gluconolactonase/LRE-like region" evidence="4">
    <location>
        <begin position="14"/>
        <end position="255"/>
    </location>
</feature>
<keyword evidence="3" id="KW-0862">Zinc</keyword>
<dbReference type="GO" id="GO:0004341">
    <property type="term" value="F:gluconolactonase activity"/>
    <property type="evidence" value="ECO:0007669"/>
    <property type="project" value="TreeGrafter"/>
</dbReference>
<dbReference type="EMBL" id="JACGXN010000010">
    <property type="protein sequence ID" value="MBA8880953.1"/>
    <property type="molecule type" value="Genomic_DNA"/>
</dbReference>
<dbReference type="Gene3D" id="2.120.10.30">
    <property type="entry name" value="TolB, C-terminal domain"/>
    <property type="match status" value="1"/>
</dbReference>
<comment type="similarity">
    <text evidence="1">Belongs to the SMP-30/CGR1 family.</text>
</comment>
<dbReference type="PRINTS" id="PR01790">
    <property type="entry name" value="SMP30FAMILY"/>
</dbReference>
<reference evidence="5 6" key="1">
    <citation type="submission" date="2020-07" db="EMBL/GenBank/DDBJ databases">
        <title>Genomic Encyclopedia of Type Strains, Phase IV (KMG-V): Genome sequencing to study the core and pangenomes of soil and plant-associated prokaryotes.</title>
        <authorList>
            <person name="Whitman W."/>
        </authorList>
    </citation>
    <scope>NUCLEOTIDE SEQUENCE [LARGE SCALE GENOMIC DNA]</scope>
    <source>
        <strain evidence="5 6">AN3</strain>
    </source>
</reference>
<evidence type="ECO:0000256" key="1">
    <source>
        <dbReference type="ARBA" id="ARBA00008853"/>
    </source>
</evidence>